<evidence type="ECO:0000256" key="1">
    <source>
        <dbReference type="ARBA" id="ARBA00022491"/>
    </source>
</evidence>
<evidence type="ECO:0000256" key="5">
    <source>
        <dbReference type="PROSITE-ProRule" id="PRU00335"/>
    </source>
</evidence>
<organism evidence="7 8">
    <name type="scientific">Bifidobacterium biavatii DSM 23969</name>
    <dbReference type="NCBI Taxonomy" id="1437608"/>
    <lineage>
        <taxon>Bacteria</taxon>
        <taxon>Bacillati</taxon>
        <taxon>Actinomycetota</taxon>
        <taxon>Actinomycetes</taxon>
        <taxon>Bifidobacteriales</taxon>
        <taxon>Bifidobacteriaceae</taxon>
        <taxon>Bifidobacterium</taxon>
    </lineage>
</organism>
<dbReference type="PROSITE" id="PS50977">
    <property type="entry name" value="HTH_TETR_2"/>
    <property type="match status" value="1"/>
</dbReference>
<dbReference type="InterPro" id="IPR001647">
    <property type="entry name" value="HTH_TetR"/>
</dbReference>
<dbReference type="AlphaFoldDB" id="A0A087A2W3"/>
<dbReference type="OrthoDB" id="7505659at2"/>
<dbReference type="GO" id="GO:0003700">
    <property type="term" value="F:DNA-binding transcription factor activity"/>
    <property type="evidence" value="ECO:0007669"/>
    <property type="project" value="TreeGrafter"/>
</dbReference>
<protein>
    <submittedName>
        <fullName evidence="7">Putative TetR-type transcriptional regulator</fullName>
    </submittedName>
</protein>
<dbReference type="Proteomes" id="UP000029108">
    <property type="component" value="Unassembled WGS sequence"/>
</dbReference>
<evidence type="ECO:0000256" key="4">
    <source>
        <dbReference type="ARBA" id="ARBA00023163"/>
    </source>
</evidence>
<reference evidence="7 8" key="1">
    <citation type="submission" date="2014-03" db="EMBL/GenBank/DDBJ databases">
        <title>Genomics of Bifidobacteria.</title>
        <authorList>
            <person name="Ventura M."/>
            <person name="Milani C."/>
            <person name="Lugli G.A."/>
        </authorList>
    </citation>
    <scope>NUCLEOTIDE SEQUENCE [LARGE SCALE GENOMIC DNA]</scope>
    <source>
        <strain evidence="7 8">DSM 23969</strain>
    </source>
</reference>
<sequence length="216" mass="24849">MARNAHPEVTERRILDAARELFAEQGYEKTTIQDIVNRLGDLSKGAIYHHFKSKDAILERLSDDDWAAYRNLKEQMDARDDLTGLEKIRLLFSTSMNSLEHLNLARETMPFLDDPATLASNLQFWSTKLPEFLRSLIDEGVRDGSMPTEYPAEVAQLLALLCNYWLMPHFYPATRGEMERRVRCLRTMLDAVGAPVFDDDLEQQTIDGMMHVARTQ</sequence>
<evidence type="ECO:0000313" key="7">
    <source>
        <dbReference type="EMBL" id="KFI53113.1"/>
    </source>
</evidence>
<evidence type="ECO:0000259" key="6">
    <source>
        <dbReference type="PROSITE" id="PS50977"/>
    </source>
</evidence>
<dbReference type="SUPFAM" id="SSF48498">
    <property type="entry name" value="Tetracyclin repressor-like, C-terminal domain"/>
    <property type="match status" value="1"/>
</dbReference>
<feature type="DNA-binding region" description="H-T-H motif" evidence="5">
    <location>
        <begin position="32"/>
        <end position="51"/>
    </location>
</feature>
<dbReference type="RefSeq" id="WP_033496401.1">
    <property type="nucleotide sequence ID" value="NZ_JDUU01000038.1"/>
</dbReference>
<dbReference type="InterPro" id="IPR009057">
    <property type="entry name" value="Homeodomain-like_sf"/>
</dbReference>
<dbReference type="STRING" id="1437608.GCA_000771645_01965"/>
<name>A0A087A2W3_9BIFI</name>
<keyword evidence="2" id="KW-0805">Transcription regulation</keyword>
<accession>A0A087A2W3</accession>
<dbReference type="Pfam" id="PF00440">
    <property type="entry name" value="TetR_N"/>
    <property type="match status" value="1"/>
</dbReference>
<dbReference type="PANTHER" id="PTHR30055:SF175">
    <property type="entry name" value="HTH-TYPE TRANSCRIPTIONAL REPRESSOR KSTR2"/>
    <property type="match status" value="1"/>
</dbReference>
<keyword evidence="3 5" id="KW-0238">DNA-binding</keyword>
<evidence type="ECO:0000256" key="2">
    <source>
        <dbReference type="ARBA" id="ARBA00023015"/>
    </source>
</evidence>
<dbReference type="Gene3D" id="1.10.357.10">
    <property type="entry name" value="Tetracycline Repressor, domain 2"/>
    <property type="match status" value="1"/>
</dbReference>
<keyword evidence="1" id="KW-0678">Repressor</keyword>
<evidence type="ECO:0000313" key="8">
    <source>
        <dbReference type="Proteomes" id="UP000029108"/>
    </source>
</evidence>
<dbReference type="GO" id="GO:0000976">
    <property type="term" value="F:transcription cis-regulatory region binding"/>
    <property type="evidence" value="ECO:0007669"/>
    <property type="project" value="TreeGrafter"/>
</dbReference>
<dbReference type="SUPFAM" id="SSF46689">
    <property type="entry name" value="Homeodomain-like"/>
    <property type="match status" value="1"/>
</dbReference>
<keyword evidence="8" id="KW-1185">Reference proteome</keyword>
<dbReference type="eggNOG" id="COG1309">
    <property type="taxonomic scope" value="Bacteria"/>
</dbReference>
<dbReference type="PANTHER" id="PTHR30055">
    <property type="entry name" value="HTH-TYPE TRANSCRIPTIONAL REGULATOR RUTR"/>
    <property type="match status" value="1"/>
</dbReference>
<dbReference type="InterPro" id="IPR036271">
    <property type="entry name" value="Tet_transcr_reg_TetR-rel_C_sf"/>
</dbReference>
<dbReference type="InterPro" id="IPR050109">
    <property type="entry name" value="HTH-type_TetR-like_transc_reg"/>
</dbReference>
<comment type="caution">
    <text evidence="7">The sequence shown here is derived from an EMBL/GenBank/DDBJ whole genome shotgun (WGS) entry which is preliminary data.</text>
</comment>
<dbReference type="EMBL" id="JGYN01000003">
    <property type="protein sequence ID" value="KFI53113.1"/>
    <property type="molecule type" value="Genomic_DNA"/>
</dbReference>
<feature type="domain" description="HTH tetR-type" evidence="6">
    <location>
        <begin position="8"/>
        <end position="69"/>
    </location>
</feature>
<proteinExistence type="predicted"/>
<evidence type="ECO:0000256" key="3">
    <source>
        <dbReference type="ARBA" id="ARBA00023125"/>
    </source>
</evidence>
<gene>
    <name evidence="7" type="ORF">BBIA_1090</name>
</gene>
<keyword evidence="4" id="KW-0804">Transcription</keyword>